<dbReference type="InterPro" id="IPR045473">
    <property type="entry name" value="ASM_C"/>
</dbReference>
<feature type="binding site" evidence="10">
    <location>
        <position position="248"/>
    </location>
    <ligand>
        <name>Zn(2+)</name>
        <dbReference type="ChEBI" id="CHEBI:29105"/>
        <label>1</label>
    </ligand>
</feature>
<keyword evidence="7 10" id="KW-0862">Zinc</keyword>
<dbReference type="InterPro" id="IPR029052">
    <property type="entry name" value="Metallo-depent_PP-like"/>
</dbReference>
<evidence type="ECO:0000256" key="8">
    <source>
        <dbReference type="ARBA" id="ARBA00023180"/>
    </source>
</evidence>
<sequence length="663" mass="71604">MRFSNLVNALGALTVLPVLSTALTVGDVMSKSLAHFGELELRKRATIGDILKDVENGASCGACNSLLLVLQALAHTGNDNFSKVITAVCQGLKVQDSDVCAGAIGLEGPILAHDLRVMTVGTKTSDLFCLTVFGLCQWPEVDTKNAPALSAKPAGVSRPATSGRAPLKVVHISDIHIDLSYEQGASWNCTKNICCRPYTAADEPGQNDTPAGKFGDVHCDTPVTLEESMYSAIETLVPDRNFTIFTGDAVEGAVWLVTQTEVTNDLNDAFGRMGSLGAVYPVTGNHDVAPVNSFPPTAVDTDMSSQWAYDTMSTGWQGWIGSAAAAEVSTNHGSYSVLDKASGLRIISVNTNFWYKQNFWMYEKNWESDPSGMFAWLVSELSKAEAAKERVWLLGHMPMGSGDTFHDSSYYFDQIIQRYDATIAATFYGHTHKDQFEIAYSDYSAQSASTATMVSYVAPALTPTSGNPTFRVYDVDPVTFAVLDYTVYYTDVTSPSYQTNPVWQKLYSVKEAYGPLVGVTDPAAELTPAFWHNLTAVFESDDAVFQTYRARKTRGYDTSFCDADCKAAEICQMRAADAQHNCVAVKPGVNFKRDESSGDADLPAADDHGHVGECDGSQAAPILSDISTSTEGLETLRSVLSEVLGPAFLDQQVPEYNGTSVSS</sequence>
<name>A0A4P7NSV1_PYROR</name>
<dbReference type="InterPro" id="IPR041805">
    <property type="entry name" value="ASMase/PPN1_MPP"/>
</dbReference>
<feature type="domain" description="Sphingomyelin phosphodiesterase C-terminal" evidence="15">
    <location>
        <begin position="447"/>
        <end position="579"/>
    </location>
</feature>
<evidence type="ECO:0000256" key="11">
    <source>
        <dbReference type="PIRSR" id="PIRSR000948-2"/>
    </source>
</evidence>
<feature type="disulfide bond" evidence="11">
    <location>
        <begin position="89"/>
        <end position="100"/>
    </location>
</feature>
<proteinExistence type="inferred from homology"/>
<keyword evidence="9" id="KW-0326">Glycosidase</keyword>
<feature type="disulfide bond" evidence="11">
    <location>
        <begin position="189"/>
        <end position="194"/>
    </location>
</feature>
<feature type="binding site" evidence="10">
    <location>
        <position position="430"/>
    </location>
    <ligand>
        <name>Zn(2+)</name>
        <dbReference type="ChEBI" id="CHEBI:29105"/>
        <label>2</label>
    </ligand>
</feature>
<dbReference type="GO" id="GO:0046872">
    <property type="term" value="F:metal ion binding"/>
    <property type="evidence" value="ECO:0007669"/>
    <property type="project" value="UniProtKB-KW"/>
</dbReference>
<evidence type="ECO:0000256" key="1">
    <source>
        <dbReference type="ARBA" id="ARBA00004613"/>
    </source>
</evidence>
<keyword evidence="4 10" id="KW-0479">Metal-binding</keyword>
<comment type="similarity">
    <text evidence="2 9">Belongs to the acid sphingomyelinase family.</text>
</comment>
<feature type="region of interest" description="Disordered" evidence="12">
    <location>
        <begin position="594"/>
        <end position="617"/>
    </location>
</feature>
<keyword evidence="3" id="KW-0964">Secreted</keyword>
<evidence type="ECO:0000256" key="5">
    <source>
        <dbReference type="ARBA" id="ARBA00022729"/>
    </source>
</evidence>
<dbReference type="EMBL" id="CP034210">
    <property type="protein sequence ID" value="QBZ65419.1"/>
    <property type="molecule type" value="Genomic_DNA"/>
</dbReference>
<comment type="subcellular location">
    <subcellularLocation>
        <location evidence="1">Secreted</location>
    </subcellularLocation>
</comment>
<evidence type="ECO:0000313" key="17">
    <source>
        <dbReference type="Proteomes" id="UP000294847"/>
    </source>
</evidence>
<evidence type="ECO:0000256" key="7">
    <source>
        <dbReference type="ARBA" id="ARBA00022833"/>
    </source>
</evidence>
<dbReference type="PIRSF" id="PIRSF000948">
    <property type="entry name" value="Sphingomy_PDE"/>
    <property type="match status" value="1"/>
</dbReference>
<protein>
    <recommendedName>
        <fullName evidence="9">Sphingomyelin phosphodiesterase</fullName>
    </recommendedName>
</protein>
<dbReference type="Proteomes" id="UP000294847">
    <property type="component" value="Chromosome 7"/>
</dbReference>
<evidence type="ECO:0000256" key="12">
    <source>
        <dbReference type="SAM" id="MobiDB-lite"/>
    </source>
</evidence>
<dbReference type="SUPFAM" id="SSF56300">
    <property type="entry name" value="Metallo-dependent phosphatases"/>
    <property type="match status" value="1"/>
</dbReference>
<evidence type="ECO:0000259" key="14">
    <source>
        <dbReference type="Pfam" id="PF00149"/>
    </source>
</evidence>
<reference evidence="16 17" key="1">
    <citation type="journal article" date="2019" name="Mol. Biol. Evol.">
        <title>Blast fungal genomes show frequent chromosomal changes, gene gains and losses, and effector gene turnover.</title>
        <authorList>
            <person name="Gomez Luciano L.B."/>
            <person name="Jason Tsai I."/>
            <person name="Chuma I."/>
            <person name="Tosa Y."/>
            <person name="Chen Y.H."/>
            <person name="Li J.Y."/>
            <person name="Li M.Y."/>
            <person name="Jade Lu M.Y."/>
            <person name="Nakayashiki H."/>
            <person name="Li W.H."/>
        </authorList>
    </citation>
    <scope>NUCLEOTIDE SEQUENCE [LARGE SCALE GENOMIC DNA]</scope>
    <source>
        <strain evidence="16">MZ5-1-6</strain>
    </source>
</reference>
<accession>A0A4P7NSV1</accession>
<feature type="disulfide bond" evidence="11">
    <location>
        <begin position="561"/>
        <end position="565"/>
    </location>
</feature>
<dbReference type="GO" id="GO:0016798">
    <property type="term" value="F:hydrolase activity, acting on glycosyl bonds"/>
    <property type="evidence" value="ECO:0007669"/>
    <property type="project" value="UniProtKB-KW"/>
</dbReference>
<feature type="binding site" evidence="10">
    <location>
        <position position="432"/>
    </location>
    <ligand>
        <name>Zn(2+)</name>
        <dbReference type="ChEBI" id="CHEBI:29105"/>
        <label>1</label>
    </ligand>
</feature>
<feature type="disulfide bond" evidence="11">
    <location>
        <begin position="195"/>
        <end position="219"/>
    </location>
</feature>
<dbReference type="Pfam" id="PF19272">
    <property type="entry name" value="ASMase_C"/>
    <property type="match status" value="1"/>
</dbReference>
<evidence type="ECO:0000313" key="16">
    <source>
        <dbReference type="EMBL" id="QBZ65419.1"/>
    </source>
</evidence>
<evidence type="ECO:0000256" key="4">
    <source>
        <dbReference type="ARBA" id="ARBA00022723"/>
    </source>
</evidence>
<dbReference type="Gene3D" id="3.60.21.10">
    <property type="match status" value="1"/>
</dbReference>
<evidence type="ECO:0000256" key="9">
    <source>
        <dbReference type="PIRNR" id="PIRNR000948"/>
    </source>
</evidence>
<gene>
    <name evidence="16" type="ORF">PoMZ_12378</name>
</gene>
<feature type="binding site" evidence="10">
    <location>
        <position position="174"/>
    </location>
    <ligand>
        <name>Zn(2+)</name>
        <dbReference type="ChEBI" id="CHEBI:29105"/>
        <label>1</label>
    </ligand>
</feature>
<feature type="binding site" evidence="10">
    <location>
        <position position="176"/>
    </location>
    <ligand>
        <name>Zn(2+)</name>
        <dbReference type="ChEBI" id="CHEBI:29105"/>
        <label>1</label>
    </ligand>
</feature>
<keyword evidence="5 13" id="KW-0732">Signal</keyword>
<evidence type="ECO:0000256" key="10">
    <source>
        <dbReference type="PIRSR" id="PIRSR000948-1"/>
    </source>
</evidence>
<dbReference type="AlphaFoldDB" id="A0A4P7NSV1"/>
<feature type="chain" id="PRO_5043624396" description="Sphingomyelin phosphodiesterase" evidence="13">
    <location>
        <begin position="23"/>
        <end position="663"/>
    </location>
</feature>
<keyword evidence="11" id="KW-1015">Disulfide bond</keyword>
<evidence type="ECO:0000256" key="3">
    <source>
        <dbReference type="ARBA" id="ARBA00022525"/>
    </source>
</evidence>
<comment type="cofactor">
    <cofactor evidence="10">
        <name>Zn(2+)</name>
        <dbReference type="ChEBI" id="CHEBI:29105"/>
    </cofactor>
    <text evidence="10">Binds 2 Zn(2+) ions per subunit.</text>
</comment>
<dbReference type="CDD" id="cd00842">
    <property type="entry name" value="MPP_ASMase"/>
    <property type="match status" value="1"/>
</dbReference>
<dbReference type="InterPro" id="IPR004843">
    <property type="entry name" value="Calcineurin-like_PHP"/>
</dbReference>
<evidence type="ECO:0000256" key="6">
    <source>
        <dbReference type="ARBA" id="ARBA00022801"/>
    </source>
</evidence>
<dbReference type="InterPro" id="IPR011160">
    <property type="entry name" value="Sphingomy_PDE"/>
</dbReference>
<feature type="signal peptide" evidence="13">
    <location>
        <begin position="1"/>
        <end position="22"/>
    </location>
</feature>
<keyword evidence="6 9" id="KW-0378">Hydrolase</keyword>
<organism evidence="16 17">
    <name type="scientific">Pyricularia oryzae</name>
    <name type="common">Rice blast fungus</name>
    <name type="synonym">Magnaporthe oryzae</name>
    <dbReference type="NCBI Taxonomy" id="318829"/>
    <lineage>
        <taxon>Eukaryota</taxon>
        <taxon>Fungi</taxon>
        <taxon>Dikarya</taxon>
        <taxon>Ascomycota</taxon>
        <taxon>Pezizomycotina</taxon>
        <taxon>Sordariomycetes</taxon>
        <taxon>Sordariomycetidae</taxon>
        <taxon>Magnaporthales</taxon>
        <taxon>Pyriculariaceae</taxon>
        <taxon>Pyricularia</taxon>
    </lineage>
</organism>
<dbReference type="Pfam" id="PF00149">
    <property type="entry name" value="Metallophos"/>
    <property type="match status" value="1"/>
</dbReference>
<feature type="binding site" evidence="10">
    <location>
        <position position="285"/>
    </location>
    <ligand>
        <name>Zn(2+)</name>
        <dbReference type="ChEBI" id="CHEBI:29105"/>
        <label>2</label>
    </ligand>
</feature>
<feature type="domain" description="Calcineurin-like phosphoesterase" evidence="14">
    <location>
        <begin position="167"/>
        <end position="433"/>
    </location>
</feature>
<feature type="disulfide bond" evidence="11">
    <location>
        <begin position="60"/>
        <end position="136"/>
    </location>
</feature>
<evidence type="ECO:0000256" key="2">
    <source>
        <dbReference type="ARBA" id="ARBA00008234"/>
    </source>
</evidence>
<dbReference type="GO" id="GO:0004767">
    <property type="term" value="F:sphingomyelin phosphodiesterase activity"/>
    <property type="evidence" value="ECO:0007669"/>
    <property type="project" value="UniProtKB-UniRule"/>
</dbReference>
<feature type="binding site" evidence="10">
    <location>
        <position position="248"/>
    </location>
    <ligand>
        <name>Zn(2+)</name>
        <dbReference type="ChEBI" id="CHEBI:29105"/>
        <label>2</label>
    </ligand>
</feature>
<comment type="function">
    <text evidence="9">Converts sphingomyelin to ceramide.</text>
</comment>
<evidence type="ECO:0000259" key="15">
    <source>
        <dbReference type="Pfam" id="PF19272"/>
    </source>
</evidence>
<feature type="binding site" evidence="10">
    <location>
        <position position="396"/>
    </location>
    <ligand>
        <name>Zn(2+)</name>
        <dbReference type="ChEBI" id="CHEBI:29105"/>
        <label>2</label>
    </ligand>
</feature>
<dbReference type="PANTHER" id="PTHR10340:SF34">
    <property type="entry name" value="SPHINGOMYELIN PHOSPHODIESTERASE"/>
    <property type="match status" value="1"/>
</dbReference>
<dbReference type="GO" id="GO:0016020">
    <property type="term" value="C:membrane"/>
    <property type="evidence" value="ECO:0007669"/>
    <property type="project" value="GOC"/>
</dbReference>
<keyword evidence="8" id="KW-0325">Glycoprotein</keyword>
<dbReference type="PANTHER" id="PTHR10340">
    <property type="entry name" value="SPHINGOMYELIN PHOSPHODIESTERASE"/>
    <property type="match status" value="1"/>
</dbReference>
<dbReference type="GO" id="GO:0005576">
    <property type="term" value="C:extracellular region"/>
    <property type="evidence" value="ECO:0007669"/>
    <property type="project" value="UniProtKB-SubCell"/>
</dbReference>
<dbReference type="GO" id="GO:0006685">
    <property type="term" value="P:sphingomyelin catabolic process"/>
    <property type="evidence" value="ECO:0007669"/>
    <property type="project" value="UniProtKB-UniRule"/>
</dbReference>
<evidence type="ECO:0000256" key="13">
    <source>
        <dbReference type="SAM" id="SignalP"/>
    </source>
</evidence>